<dbReference type="NCBIfam" id="TIGR02937">
    <property type="entry name" value="sigma70-ECF"/>
    <property type="match status" value="1"/>
</dbReference>
<reference evidence="6 7" key="1">
    <citation type="submission" date="2017-08" db="EMBL/GenBank/DDBJ databases">
        <title>Aliifodinibius alkalisoli sp. nov., isolated from saline alkaline soil.</title>
        <authorList>
            <person name="Liu D."/>
            <person name="Zhang G."/>
        </authorList>
    </citation>
    <scope>NUCLEOTIDE SEQUENCE [LARGE SCALE GENOMIC DNA]</scope>
    <source>
        <strain evidence="6 7">WN023</strain>
    </source>
</reference>
<evidence type="ECO:0000259" key="5">
    <source>
        <dbReference type="Pfam" id="PF08281"/>
    </source>
</evidence>
<evidence type="ECO:0000313" key="6">
    <source>
        <dbReference type="EMBL" id="PAU94305.1"/>
    </source>
</evidence>
<dbReference type="InterPro" id="IPR013325">
    <property type="entry name" value="RNA_pol_sigma_r2"/>
</dbReference>
<protein>
    <recommendedName>
        <fullName evidence="5">RNA polymerase sigma factor 70 region 4 type 2 domain-containing protein</fullName>
    </recommendedName>
</protein>
<keyword evidence="2" id="KW-0805">Transcription regulation</keyword>
<keyword evidence="3" id="KW-0731">Sigma factor</keyword>
<sequence>MFLFSKLKDYKVPGDVDEVLLWKSFCNGGKEALSKLFRIYYGSLLDYGKRLVSDEEAAKDGIQKLFLKLWRKHNSIGVPDSVRAYLIVSYRRILLREKEQKLNRYRRNQEYLDGIFDITFSKEELIIQNEIVAQKKDELVKGINQLTGRQKETLFLKYYHGLTNKEIAEVLEINHQSVKNNLYRAFKNLKGIVRSVPSIE</sequence>
<comment type="caution">
    <text evidence="6">The sequence shown here is derived from an EMBL/GenBank/DDBJ whole genome shotgun (WGS) entry which is preliminary data.</text>
</comment>
<gene>
    <name evidence="6" type="ORF">CK503_08840</name>
</gene>
<dbReference type="InterPro" id="IPR014284">
    <property type="entry name" value="RNA_pol_sigma-70_dom"/>
</dbReference>
<accession>A0A2A2GBT5</accession>
<dbReference type="InterPro" id="IPR013324">
    <property type="entry name" value="RNA_pol_sigma_r3/r4-like"/>
</dbReference>
<evidence type="ECO:0000256" key="2">
    <source>
        <dbReference type="ARBA" id="ARBA00023015"/>
    </source>
</evidence>
<dbReference type="RefSeq" id="WP_095606436.1">
    <property type="nucleotide sequence ID" value="NZ_NSKE01000005.1"/>
</dbReference>
<dbReference type="PANTHER" id="PTHR43133">
    <property type="entry name" value="RNA POLYMERASE ECF-TYPE SIGMA FACTO"/>
    <property type="match status" value="1"/>
</dbReference>
<dbReference type="SUPFAM" id="SSF88946">
    <property type="entry name" value="Sigma2 domain of RNA polymerase sigma factors"/>
    <property type="match status" value="1"/>
</dbReference>
<dbReference type="OrthoDB" id="9150024at2"/>
<organism evidence="6 7">
    <name type="scientific">Fodinibius salipaludis</name>
    <dbReference type="NCBI Taxonomy" id="2032627"/>
    <lineage>
        <taxon>Bacteria</taxon>
        <taxon>Pseudomonadati</taxon>
        <taxon>Balneolota</taxon>
        <taxon>Balneolia</taxon>
        <taxon>Balneolales</taxon>
        <taxon>Balneolaceae</taxon>
        <taxon>Fodinibius</taxon>
    </lineage>
</organism>
<feature type="domain" description="RNA polymerase sigma factor 70 region 4 type 2" evidence="5">
    <location>
        <begin position="138"/>
        <end position="189"/>
    </location>
</feature>
<dbReference type="Gene3D" id="1.10.10.10">
    <property type="entry name" value="Winged helix-like DNA-binding domain superfamily/Winged helix DNA-binding domain"/>
    <property type="match status" value="1"/>
</dbReference>
<dbReference type="GO" id="GO:0006352">
    <property type="term" value="P:DNA-templated transcription initiation"/>
    <property type="evidence" value="ECO:0007669"/>
    <property type="project" value="InterPro"/>
</dbReference>
<dbReference type="GO" id="GO:0016987">
    <property type="term" value="F:sigma factor activity"/>
    <property type="evidence" value="ECO:0007669"/>
    <property type="project" value="UniProtKB-KW"/>
</dbReference>
<dbReference type="InterPro" id="IPR036388">
    <property type="entry name" value="WH-like_DNA-bd_sf"/>
</dbReference>
<dbReference type="GO" id="GO:0003677">
    <property type="term" value="F:DNA binding"/>
    <property type="evidence" value="ECO:0007669"/>
    <property type="project" value="InterPro"/>
</dbReference>
<dbReference type="PANTHER" id="PTHR43133:SF46">
    <property type="entry name" value="RNA POLYMERASE SIGMA-70 FACTOR ECF SUBFAMILY"/>
    <property type="match status" value="1"/>
</dbReference>
<proteinExistence type="inferred from homology"/>
<dbReference type="EMBL" id="NSKE01000005">
    <property type="protein sequence ID" value="PAU94305.1"/>
    <property type="molecule type" value="Genomic_DNA"/>
</dbReference>
<dbReference type="Gene3D" id="1.10.1740.10">
    <property type="match status" value="1"/>
</dbReference>
<dbReference type="AlphaFoldDB" id="A0A2A2GBT5"/>
<dbReference type="SUPFAM" id="SSF88659">
    <property type="entry name" value="Sigma3 and sigma4 domains of RNA polymerase sigma factors"/>
    <property type="match status" value="1"/>
</dbReference>
<dbReference type="InterPro" id="IPR039425">
    <property type="entry name" value="RNA_pol_sigma-70-like"/>
</dbReference>
<keyword evidence="7" id="KW-1185">Reference proteome</keyword>
<dbReference type="Pfam" id="PF08281">
    <property type="entry name" value="Sigma70_r4_2"/>
    <property type="match status" value="1"/>
</dbReference>
<evidence type="ECO:0000256" key="1">
    <source>
        <dbReference type="ARBA" id="ARBA00010641"/>
    </source>
</evidence>
<dbReference type="CDD" id="cd06171">
    <property type="entry name" value="Sigma70_r4"/>
    <property type="match status" value="1"/>
</dbReference>
<comment type="similarity">
    <text evidence="1">Belongs to the sigma-70 factor family. ECF subfamily.</text>
</comment>
<evidence type="ECO:0000256" key="4">
    <source>
        <dbReference type="ARBA" id="ARBA00023163"/>
    </source>
</evidence>
<dbReference type="Proteomes" id="UP000218831">
    <property type="component" value="Unassembled WGS sequence"/>
</dbReference>
<evidence type="ECO:0000313" key="7">
    <source>
        <dbReference type="Proteomes" id="UP000218831"/>
    </source>
</evidence>
<name>A0A2A2GBT5_9BACT</name>
<keyword evidence="4" id="KW-0804">Transcription</keyword>
<dbReference type="InterPro" id="IPR013249">
    <property type="entry name" value="RNA_pol_sigma70_r4_t2"/>
</dbReference>
<evidence type="ECO:0000256" key="3">
    <source>
        <dbReference type="ARBA" id="ARBA00023082"/>
    </source>
</evidence>